<dbReference type="OrthoDB" id="5338450at2"/>
<dbReference type="EMBL" id="JRMP02000017">
    <property type="protein sequence ID" value="TLD92941.1"/>
    <property type="molecule type" value="Genomic_DNA"/>
</dbReference>
<comment type="caution">
    <text evidence="2">The sequence shown here is derived from an EMBL/GenBank/DDBJ whole genome shotgun (WGS) entry which is preliminary data.</text>
</comment>
<dbReference type="Proteomes" id="UP000029714">
    <property type="component" value="Unassembled WGS sequence"/>
</dbReference>
<keyword evidence="3" id="KW-1185">Reference proteome</keyword>
<evidence type="ECO:0000256" key="1">
    <source>
        <dbReference type="SAM" id="Phobius"/>
    </source>
</evidence>
<reference evidence="2 3" key="2">
    <citation type="journal article" date="2016" name="Infect. Immun.">
        <title>Helicobacter saguini, a Novel Helicobacter Isolated from Cotton-Top Tamarins with Ulcerative Colitis, Has Proinflammatory Properties and Induces Typhlocolitis and Dysplasia in Gnotobiotic IL-10-/- Mice.</title>
        <authorList>
            <person name="Shen Z."/>
            <person name="Mannion A."/>
            <person name="Whary M.T."/>
            <person name="Muthupalani S."/>
            <person name="Sheh A."/>
            <person name="Feng Y."/>
            <person name="Gong G."/>
            <person name="Vandamme P."/>
            <person name="Holcombe H.R."/>
            <person name="Paster B.J."/>
            <person name="Fox J.G."/>
        </authorList>
    </citation>
    <scope>NUCLEOTIDE SEQUENCE [LARGE SCALE GENOMIC DNA]</scope>
    <source>
        <strain evidence="2 3">MIT 97-6194</strain>
    </source>
</reference>
<feature type="transmembrane region" description="Helical" evidence="1">
    <location>
        <begin position="7"/>
        <end position="27"/>
    </location>
</feature>
<organism evidence="2 3">
    <name type="scientific">Helicobacter saguini</name>
    <dbReference type="NCBI Taxonomy" id="1548018"/>
    <lineage>
        <taxon>Bacteria</taxon>
        <taxon>Pseudomonadati</taxon>
        <taxon>Campylobacterota</taxon>
        <taxon>Epsilonproteobacteria</taxon>
        <taxon>Campylobacterales</taxon>
        <taxon>Helicobacteraceae</taxon>
        <taxon>Helicobacter</taxon>
    </lineage>
</organism>
<gene>
    <name evidence="2" type="ORF">LS64_009640</name>
</gene>
<dbReference type="AlphaFoldDB" id="A0A347VW15"/>
<dbReference type="RefSeq" id="WP_052062559.1">
    <property type="nucleotide sequence ID" value="NZ_JRMP02000017.1"/>
</dbReference>
<evidence type="ECO:0000313" key="2">
    <source>
        <dbReference type="EMBL" id="TLD92941.1"/>
    </source>
</evidence>
<keyword evidence="1" id="KW-0472">Membrane</keyword>
<protein>
    <recommendedName>
        <fullName evidence="4">Periplasmic protein</fullName>
    </recommendedName>
</protein>
<feature type="transmembrane region" description="Helical" evidence="1">
    <location>
        <begin position="114"/>
        <end position="135"/>
    </location>
</feature>
<accession>A0A347VW15</accession>
<evidence type="ECO:0000313" key="3">
    <source>
        <dbReference type="Proteomes" id="UP000029714"/>
    </source>
</evidence>
<reference evidence="2 3" key="1">
    <citation type="journal article" date="2014" name="Genome Announc.">
        <title>Draft genome sequences of eight enterohepatic helicobacter species isolated from both laboratory and wild rodents.</title>
        <authorList>
            <person name="Sheh A."/>
            <person name="Shen Z."/>
            <person name="Fox J.G."/>
        </authorList>
    </citation>
    <scope>NUCLEOTIDE SEQUENCE [LARGE SCALE GENOMIC DNA]</scope>
    <source>
        <strain evidence="2 3">MIT 97-6194</strain>
    </source>
</reference>
<keyword evidence="1" id="KW-0812">Transmembrane</keyword>
<proteinExistence type="predicted"/>
<name>A0A347VW15_9HELI</name>
<keyword evidence="1" id="KW-1133">Transmembrane helix</keyword>
<evidence type="ECO:0008006" key="4">
    <source>
        <dbReference type="Google" id="ProtNLM"/>
    </source>
</evidence>
<sequence length="292" mass="33231">MILLKHIARYITIFILIFSFNVIILTAQDSINMSVQEKIKSLIPPQTYRSNENFIRKIFSDESAFYANKRLDVPKILRTLKANGLMNLKLNKPSNVMVSFKINHFLNSDGEPSFMFLSYATSSLLSSMGYSYFYVTDAKKAQKQLSLTYTLNSESNIDPTLIVDNLSKRGYATLDVKKAAENHYIYDVSLQKSNLTNADSIQKGSRDIVKINGKYWLSLNGVGTLNIASRDNVSWYPKILMFDSNMNVVDAIMLANPTQNYTIRVNDKIQYVMITDNYNPSVLRNGISLSFK</sequence>